<dbReference type="InterPro" id="IPR040498">
    <property type="entry name" value="PriA_CRR"/>
</dbReference>
<evidence type="ECO:0000256" key="7">
    <source>
        <dbReference type="ARBA" id="ARBA00022833"/>
    </source>
</evidence>
<dbReference type="FunFam" id="3.40.50.300:FF:000489">
    <property type="entry name" value="Primosome assembly protein PriA"/>
    <property type="match status" value="1"/>
</dbReference>
<dbReference type="GO" id="GO:0006310">
    <property type="term" value="P:DNA recombination"/>
    <property type="evidence" value="ECO:0007669"/>
    <property type="project" value="InterPro"/>
</dbReference>
<dbReference type="SMART" id="SM00490">
    <property type="entry name" value="HELICc"/>
    <property type="match status" value="1"/>
</dbReference>
<gene>
    <name evidence="12 15" type="primary">priA</name>
    <name evidence="15" type="ORF">H9873_10530</name>
</gene>
<dbReference type="InterPro" id="IPR011545">
    <property type="entry name" value="DEAD/DEAH_box_helicase_dom"/>
</dbReference>
<dbReference type="GO" id="GO:1990077">
    <property type="term" value="C:primosome complex"/>
    <property type="evidence" value="ECO:0007669"/>
    <property type="project" value="UniProtKB-UniRule"/>
</dbReference>
<dbReference type="PROSITE" id="PS51192">
    <property type="entry name" value="HELICASE_ATP_BIND_1"/>
    <property type="match status" value="1"/>
</dbReference>
<dbReference type="AlphaFoldDB" id="A0A9D1RBY5"/>
<feature type="binding site" evidence="12">
    <location>
        <position position="456"/>
    </location>
    <ligand>
        <name>Zn(2+)</name>
        <dbReference type="ChEBI" id="CHEBI:29105"/>
        <label>2</label>
    </ligand>
</feature>
<sequence length="742" mass="84373">MYADIIIDITHEKLDKIFQYQIPKELEQELAVGMEVVVPFGKNDREISGYIVGFSKETDYDPGKIKAILRKSEGKTAIESKLVALAAWMKENYGGTMIQALKTVLPVKKKERIRNLRTVELVLGLGEAKERLDLYLKKNQRARARLLAGLLDQPKQPYELVTRKLHVTASVIRALEEQGVLRVREEQVLRNPVKSSRPEAAAPEYTREQKQAIQTFQTDYKKGLQKTYLLYGVTGSGKTEVYMEMIETVVREGKQAIVLIPEIALTYQTVLRFYGRFGERVSILNSRLSAGERYDQMERVKRGQVDVMIGPRSALFTPFSNLGLIVIDEEHEGTYKSEQVPRYHTRETAAARAEMEGASLVLGSATPSLEAFYRCEKGSYTLLRLERRAVGQDLPCVYVADMREELKKGNRSILSDRLKELIEERLQKGQQTMLFLNRRGYAGFVSCRACGYVVKCPHCDVSLSIHKGGKMVCHYCGYEEPVRERCPSCGSPYIDGFRAGTQQVEDLVKREFPRARILRMDLDTTREKDGHEKILSAFANREADILIGTQMIVKGHDFPGVTLVGVLAADLSLYADDYQAGERTFQLLTQAAGRAGRGEEPGEVVIQTYNPEHYSIVMAARQDYEGFYEQEMKYRTLMGYPPCSQLLAVLMTGREEAHLKLAADYLKEFALRVDKGKQLRVIGPASPYVGKVGDLYRRILYIKSEDYQALVRSKDLLEQYIEINRGFQAIRIQFDFNPMHTF</sequence>
<dbReference type="SMART" id="SM00487">
    <property type="entry name" value="DEXDc"/>
    <property type="match status" value="1"/>
</dbReference>
<keyword evidence="4 12" id="KW-0547">Nucleotide-binding</keyword>
<dbReference type="GO" id="GO:0006269">
    <property type="term" value="P:DNA replication, synthesis of primer"/>
    <property type="evidence" value="ECO:0007669"/>
    <property type="project" value="UniProtKB-KW"/>
</dbReference>
<comment type="subunit">
    <text evidence="12">Component of the replication restart primosome.</text>
</comment>
<dbReference type="Pfam" id="PF17764">
    <property type="entry name" value="PriA_3primeBD"/>
    <property type="match status" value="1"/>
</dbReference>
<keyword evidence="6 12" id="KW-0347">Helicase</keyword>
<keyword evidence="1 12" id="KW-0639">Primosome</keyword>
<dbReference type="InterPro" id="IPR041236">
    <property type="entry name" value="PriA_C"/>
</dbReference>
<keyword evidence="9 12" id="KW-0238">DNA-binding</keyword>
<comment type="similarity">
    <text evidence="12">Belongs to the helicase family. PriA subfamily.</text>
</comment>
<evidence type="ECO:0000256" key="5">
    <source>
        <dbReference type="ARBA" id="ARBA00022801"/>
    </source>
</evidence>
<evidence type="ECO:0000313" key="15">
    <source>
        <dbReference type="EMBL" id="HIW84737.1"/>
    </source>
</evidence>
<evidence type="ECO:0000259" key="13">
    <source>
        <dbReference type="PROSITE" id="PS51192"/>
    </source>
</evidence>
<evidence type="ECO:0000256" key="4">
    <source>
        <dbReference type="ARBA" id="ARBA00022741"/>
    </source>
</evidence>
<evidence type="ECO:0000256" key="9">
    <source>
        <dbReference type="ARBA" id="ARBA00023125"/>
    </source>
</evidence>
<feature type="binding site" evidence="12">
    <location>
        <position position="447"/>
    </location>
    <ligand>
        <name>Zn(2+)</name>
        <dbReference type="ChEBI" id="CHEBI:29105"/>
        <label>1</label>
    </ligand>
</feature>
<dbReference type="PANTHER" id="PTHR30580">
    <property type="entry name" value="PRIMOSOMAL PROTEIN N"/>
    <property type="match status" value="1"/>
</dbReference>
<dbReference type="CDD" id="cd18804">
    <property type="entry name" value="SF2_C_priA"/>
    <property type="match status" value="1"/>
</dbReference>
<protein>
    <recommendedName>
        <fullName evidence="12">Replication restart protein PriA</fullName>
    </recommendedName>
    <alternativeName>
        <fullName evidence="12">ATP-dependent DNA helicase PriA</fullName>
        <ecNumber evidence="12">5.6.2.4</ecNumber>
    </alternativeName>
    <alternativeName>
        <fullName evidence="12">DNA 3'-5' helicase PriA</fullName>
    </alternativeName>
</protein>
<dbReference type="Pfam" id="PF18319">
    <property type="entry name" value="Zn_ribbon_PriA"/>
    <property type="match status" value="1"/>
</dbReference>
<comment type="cofactor">
    <cofactor evidence="12">
        <name>Zn(2+)</name>
        <dbReference type="ChEBI" id="CHEBI:29105"/>
    </cofactor>
    <text evidence="12">Binds 2 zinc ions per subunit.</text>
</comment>
<evidence type="ECO:0000256" key="8">
    <source>
        <dbReference type="ARBA" id="ARBA00022840"/>
    </source>
</evidence>
<accession>A0A9D1RBY5</accession>
<feature type="domain" description="Helicase ATP-binding" evidence="13">
    <location>
        <begin position="219"/>
        <end position="385"/>
    </location>
</feature>
<dbReference type="GO" id="GO:0008270">
    <property type="term" value="F:zinc ion binding"/>
    <property type="evidence" value="ECO:0007669"/>
    <property type="project" value="UniProtKB-UniRule"/>
</dbReference>
<dbReference type="Proteomes" id="UP000824263">
    <property type="component" value="Unassembled WGS sequence"/>
</dbReference>
<feature type="binding site" evidence="12">
    <location>
        <position position="473"/>
    </location>
    <ligand>
        <name>Zn(2+)</name>
        <dbReference type="ChEBI" id="CHEBI:29105"/>
        <label>2</label>
    </ligand>
</feature>
<dbReference type="InterPro" id="IPR027417">
    <property type="entry name" value="P-loop_NTPase"/>
</dbReference>
<dbReference type="CDD" id="cd17929">
    <property type="entry name" value="DEXHc_priA"/>
    <property type="match status" value="1"/>
</dbReference>
<dbReference type="InterPro" id="IPR042115">
    <property type="entry name" value="PriA_3primeBD_sf"/>
</dbReference>
<dbReference type="Pfam" id="PF00271">
    <property type="entry name" value="Helicase_C"/>
    <property type="match status" value="1"/>
</dbReference>
<dbReference type="PANTHER" id="PTHR30580:SF0">
    <property type="entry name" value="PRIMOSOMAL PROTEIN N"/>
    <property type="match status" value="1"/>
</dbReference>
<comment type="catalytic activity">
    <reaction evidence="11 12">
        <text>ATP + H2O = ADP + phosphate + H(+)</text>
        <dbReference type="Rhea" id="RHEA:13065"/>
        <dbReference type="ChEBI" id="CHEBI:15377"/>
        <dbReference type="ChEBI" id="CHEBI:15378"/>
        <dbReference type="ChEBI" id="CHEBI:30616"/>
        <dbReference type="ChEBI" id="CHEBI:43474"/>
        <dbReference type="ChEBI" id="CHEBI:456216"/>
        <dbReference type="EC" id="5.6.2.4"/>
    </reaction>
</comment>
<dbReference type="GO" id="GO:0005524">
    <property type="term" value="F:ATP binding"/>
    <property type="evidence" value="ECO:0007669"/>
    <property type="project" value="UniProtKB-UniRule"/>
</dbReference>
<feature type="domain" description="Helicase C-terminal" evidence="14">
    <location>
        <begin position="481"/>
        <end position="635"/>
    </location>
</feature>
<evidence type="ECO:0000256" key="6">
    <source>
        <dbReference type="ARBA" id="ARBA00022806"/>
    </source>
</evidence>
<dbReference type="GO" id="GO:0043138">
    <property type="term" value="F:3'-5' DNA helicase activity"/>
    <property type="evidence" value="ECO:0007669"/>
    <property type="project" value="UniProtKB-EC"/>
</dbReference>
<feature type="binding site" evidence="12">
    <location>
        <position position="450"/>
    </location>
    <ligand>
        <name>Zn(2+)</name>
        <dbReference type="ChEBI" id="CHEBI:29105"/>
        <label>1</label>
    </ligand>
</feature>
<dbReference type="Pfam" id="PF00270">
    <property type="entry name" value="DEAD"/>
    <property type="match status" value="1"/>
</dbReference>
<dbReference type="GO" id="GO:0006270">
    <property type="term" value="P:DNA replication initiation"/>
    <property type="evidence" value="ECO:0007669"/>
    <property type="project" value="TreeGrafter"/>
</dbReference>
<keyword evidence="5 12" id="KW-0378">Hydrolase</keyword>
<dbReference type="EMBL" id="DXGF01000185">
    <property type="protein sequence ID" value="HIW84737.1"/>
    <property type="molecule type" value="Genomic_DNA"/>
</dbReference>
<evidence type="ECO:0000259" key="14">
    <source>
        <dbReference type="PROSITE" id="PS51194"/>
    </source>
</evidence>
<comment type="caution">
    <text evidence="15">The sequence shown here is derived from an EMBL/GenBank/DDBJ whole genome shotgun (WGS) entry which is preliminary data.</text>
</comment>
<keyword evidence="8 12" id="KW-0067">ATP-binding</keyword>
<proteinExistence type="inferred from homology"/>
<dbReference type="NCBIfam" id="TIGR00595">
    <property type="entry name" value="priA"/>
    <property type="match status" value="1"/>
</dbReference>
<evidence type="ECO:0000256" key="12">
    <source>
        <dbReference type="HAMAP-Rule" id="MF_00983"/>
    </source>
</evidence>
<dbReference type="Gene3D" id="3.40.50.300">
    <property type="entry name" value="P-loop containing nucleotide triphosphate hydrolases"/>
    <property type="match status" value="2"/>
</dbReference>
<keyword evidence="10 12" id="KW-0413">Isomerase</keyword>
<feature type="binding site" evidence="12">
    <location>
        <position position="476"/>
    </location>
    <ligand>
        <name>Zn(2+)</name>
        <dbReference type="ChEBI" id="CHEBI:29105"/>
        <label>2</label>
    </ligand>
</feature>
<evidence type="ECO:0000256" key="1">
    <source>
        <dbReference type="ARBA" id="ARBA00022515"/>
    </source>
</evidence>
<dbReference type="InterPro" id="IPR041222">
    <property type="entry name" value="PriA_3primeBD"/>
</dbReference>
<dbReference type="PROSITE" id="PS51194">
    <property type="entry name" value="HELICASE_CTER"/>
    <property type="match status" value="1"/>
</dbReference>
<reference evidence="15" key="1">
    <citation type="journal article" date="2021" name="PeerJ">
        <title>Extensive microbial diversity within the chicken gut microbiome revealed by metagenomics and culture.</title>
        <authorList>
            <person name="Gilroy R."/>
            <person name="Ravi A."/>
            <person name="Getino M."/>
            <person name="Pursley I."/>
            <person name="Horton D.L."/>
            <person name="Alikhan N.F."/>
            <person name="Baker D."/>
            <person name="Gharbi K."/>
            <person name="Hall N."/>
            <person name="Watson M."/>
            <person name="Adriaenssens E.M."/>
            <person name="Foster-Nyarko E."/>
            <person name="Jarju S."/>
            <person name="Secka A."/>
            <person name="Antonio M."/>
            <person name="Oren A."/>
            <person name="Chaudhuri R.R."/>
            <person name="La Ragione R."/>
            <person name="Hildebrand F."/>
            <person name="Pallen M.J."/>
        </authorList>
    </citation>
    <scope>NUCLEOTIDE SEQUENCE</scope>
    <source>
        <strain evidence="15">ChiSxjej1B13-11762</strain>
    </source>
</reference>
<comment type="function">
    <text evidence="12">Initiates the restart of stalled replication forks, which reloads the replicative helicase on sites other than the origin of replication. Recognizes and binds to abandoned replication forks and remodels them to uncover a helicase loading site. Promotes assembly of the primosome at these replication forks.</text>
</comment>
<dbReference type="Gene3D" id="3.40.1440.60">
    <property type="entry name" value="PriA, 3(prime) DNA-binding domain"/>
    <property type="match status" value="1"/>
</dbReference>
<dbReference type="GO" id="GO:0006302">
    <property type="term" value="P:double-strand break repair"/>
    <property type="evidence" value="ECO:0007669"/>
    <property type="project" value="InterPro"/>
</dbReference>
<evidence type="ECO:0000256" key="10">
    <source>
        <dbReference type="ARBA" id="ARBA00023235"/>
    </source>
</evidence>
<dbReference type="Pfam" id="PF18074">
    <property type="entry name" value="PriA_C"/>
    <property type="match status" value="1"/>
</dbReference>
<dbReference type="GO" id="GO:0003677">
    <property type="term" value="F:DNA binding"/>
    <property type="evidence" value="ECO:0007669"/>
    <property type="project" value="UniProtKB-UniRule"/>
</dbReference>
<evidence type="ECO:0000256" key="3">
    <source>
        <dbReference type="ARBA" id="ARBA00022723"/>
    </source>
</evidence>
<keyword evidence="7 12" id="KW-0862">Zinc</keyword>
<dbReference type="EC" id="5.6.2.4" evidence="12"/>
<reference evidence="15" key="2">
    <citation type="submission" date="2021-04" db="EMBL/GenBank/DDBJ databases">
        <authorList>
            <person name="Gilroy R."/>
        </authorList>
    </citation>
    <scope>NUCLEOTIDE SEQUENCE</scope>
    <source>
        <strain evidence="15">ChiSxjej1B13-11762</strain>
    </source>
</reference>
<keyword evidence="3 12" id="KW-0479">Metal-binding</keyword>
<organism evidence="15 16">
    <name type="scientific">Candidatus Dorea gallistercoris</name>
    <dbReference type="NCBI Taxonomy" id="2838542"/>
    <lineage>
        <taxon>Bacteria</taxon>
        <taxon>Bacillati</taxon>
        <taxon>Bacillota</taxon>
        <taxon>Clostridia</taxon>
        <taxon>Lachnospirales</taxon>
        <taxon>Lachnospiraceae</taxon>
        <taxon>Dorea</taxon>
    </lineage>
</organism>
<keyword evidence="2 12" id="KW-0235">DNA replication</keyword>
<dbReference type="InterPro" id="IPR001650">
    <property type="entry name" value="Helicase_C-like"/>
</dbReference>
<feature type="binding site" evidence="12">
    <location>
        <position position="489"/>
    </location>
    <ligand>
        <name>Zn(2+)</name>
        <dbReference type="ChEBI" id="CHEBI:29105"/>
        <label>1</label>
    </ligand>
</feature>
<dbReference type="InterPro" id="IPR014001">
    <property type="entry name" value="Helicase_ATP-bd"/>
</dbReference>
<dbReference type="SUPFAM" id="SSF52540">
    <property type="entry name" value="P-loop containing nucleoside triphosphate hydrolases"/>
    <property type="match status" value="2"/>
</dbReference>
<name>A0A9D1RBY5_9FIRM</name>
<evidence type="ECO:0000256" key="11">
    <source>
        <dbReference type="ARBA" id="ARBA00048988"/>
    </source>
</evidence>
<dbReference type="HAMAP" id="MF_00983">
    <property type="entry name" value="PriA"/>
    <property type="match status" value="1"/>
</dbReference>
<dbReference type="GO" id="GO:0016787">
    <property type="term" value="F:hydrolase activity"/>
    <property type="evidence" value="ECO:0007669"/>
    <property type="project" value="UniProtKB-KW"/>
</dbReference>
<comment type="catalytic activity">
    <reaction evidence="12">
        <text>Couples ATP hydrolysis with the unwinding of duplex DNA by translocating in the 3'-5' direction.</text>
        <dbReference type="EC" id="5.6.2.4"/>
    </reaction>
</comment>
<feature type="binding site" evidence="12">
    <location>
        <position position="486"/>
    </location>
    <ligand>
        <name>Zn(2+)</name>
        <dbReference type="ChEBI" id="CHEBI:29105"/>
        <label>1</label>
    </ligand>
</feature>
<evidence type="ECO:0000256" key="2">
    <source>
        <dbReference type="ARBA" id="ARBA00022705"/>
    </source>
</evidence>
<evidence type="ECO:0000313" key="16">
    <source>
        <dbReference type="Proteomes" id="UP000824263"/>
    </source>
</evidence>
<feature type="binding site" evidence="12">
    <location>
        <position position="459"/>
    </location>
    <ligand>
        <name>Zn(2+)</name>
        <dbReference type="ChEBI" id="CHEBI:29105"/>
        <label>2</label>
    </ligand>
</feature>
<dbReference type="InterPro" id="IPR005259">
    <property type="entry name" value="PriA"/>
</dbReference>